<dbReference type="AlphaFoldDB" id="A0A554RHQ8"/>
<keyword evidence="1" id="KW-0238">DNA-binding</keyword>
<keyword evidence="2" id="KW-1185">Reference proteome</keyword>
<dbReference type="RefSeq" id="WP_143914950.1">
    <property type="nucleotide sequence ID" value="NZ_VLNT01000031.1"/>
</dbReference>
<dbReference type="Proteomes" id="UP000316988">
    <property type="component" value="Unassembled WGS sequence"/>
</dbReference>
<dbReference type="PANTHER" id="PTHR38479">
    <property type="entry name" value="LMO0824 PROTEIN"/>
    <property type="match status" value="1"/>
</dbReference>
<dbReference type="OrthoDB" id="9148135at2"/>
<accession>A0A554RHQ8</accession>
<dbReference type="EMBL" id="VLNT01000031">
    <property type="protein sequence ID" value="TSD53591.1"/>
    <property type="molecule type" value="Genomic_DNA"/>
</dbReference>
<gene>
    <name evidence="1" type="ORF">FNM00_18165</name>
</gene>
<dbReference type="PANTHER" id="PTHR38479:SF2">
    <property type="entry name" value="WINGED HELIX DNA-BINDING DOMAIN-CONTAINING PROTEIN"/>
    <property type="match status" value="1"/>
</dbReference>
<evidence type="ECO:0000313" key="2">
    <source>
        <dbReference type="Proteomes" id="UP000316988"/>
    </source>
</evidence>
<comment type="caution">
    <text evidence="1">The sequence shown here is derived from an EMBL/GenBank/DDBJ whole genome shotgun (WGS) entry which is preliminary data.</text>
</comment>
<protein>
    <submittedName>
        <fullName evidence="1">Winged helix DNA-binding domain-containing protein</fullName>
    </submittedName>
</protein>
<proteinExistence type="predicted"/>
<organism evidence="1 2">
    <name type="scientific">Aeromicrobium piscarium</name>
    <dbReference type="NCBI Taxonomy" id="2590901"/>
    <lineage>
        <taxon>Bacteria</taxon>
        <taxon>Bacillati</taxon>
        <taxon>Actinomycetota</taxon>
        <taxon>Actinomycetes</taxon>
        <taxon>Propionibacteriales</taxon>
        <taxon>Nocardioidaceae</taxon>
        <taxon>Aeromicrobium</taxon>
    </lineage>
</organism>
<dbReference type="Pfam" id="PF06224">
    <property type="entry name" value="AlkZ-like"/>
    <property type="match status" value="1"/>
</dbReference>
<sequence length="358" mass="39437">MDPRQVRDGRLARQRLVGAPYPDLAAAVDHLAAVQSQEFEDACWSLARRTSGELSGGAVAEEVAHGRIVRHHVLRPTWHFVLTGDLDWMLDLTAPRIGAQLRTQLRTTGLLEDRDRLVAQVGAIVEAADAPLTRREIGDRLAERGTELKGQALGHVTLSAELDKIVTTGPRRGSWDTFVPYASRIPSVSLGHDEAVARLAGRYLAAHGPATARDFAWWSGLTLTDARAGYAAHETIDLGEDLVDLAASPRYEPVDPTAQLLSLFDEYVIAYQDRTLYEAPVAAGGTIDVWGGNLLLVDGIVAGTWRTRKSRRKADPTTIEITPARVLTRDERQRAETDAHHLIDHLDRPSELLWKDVE</sequence>
<evidence type="ECO:0000313" key="1">
    <source>
        <dbReference type="EMBL" id="TSD53591.1"/>
    </source>
</evidence>
<dbReference type="GO" id="GO:0003677">
    <property type="term" value="F:DNA binding"/>
    <property type="evidence" value="ECO:0007669"/>
    <property type="project" value="UniProtKB-KW"/>
</dbReference>
<reference evidence="1 2" key="1">
    <citation type="submission" date="2019-07" db="EMBL/GenBank/DDBJ databases">
        <authorList>
            <person name="Zhao L.H."/>
        </authorList>
    </citation>
    <scope>NUCLEOTIDE SEQUENCE [LARGE SCALE GENOMIC DNA]</scope>
    <source>
        <strain evidence="1 2">Co35</strain>
    </source>
</reference>
<name>A0A554RHQ8_9ACTN</name>
<dbReference type="InterPro" id="IPR009351">
    <property type="entry name" value="AlkZ-like"/>
</dbReference>